<dbReference type="GO" id="GO:0019441">
    <property type="term" value="P:L-tryptophan catabolic process to kynurenine"/>
    <property type="evidence" value="ECO:0007669"/>
    <property type="project" value="InterPro"/>
</dbReference>
<evidence type="ECO:0000313" key="2">
    <source>
        <dbReference type="EMBL" id="PGH08298.1"/>
    </source>
</evidence>
<name>A0A2B7XI45_POLH7</name>
<comment type="caution">
    <text evidence="2">The sequence shown here is derived from an EMBL/GenBank/DDBJ whole genome shotgun (WGS) entry which is preliminary data.</text>
</comment>
<evidence type="ECO:0000313" key="3">
    <source>
        <dbReference type="Proteomes" id="UP000224634"/>
    </source>
</evidence>
<dbReference type="InterPro" id="IPR007325">
    <property type="entry name" value="KFase/CYL"/>
</dbReference>
<accession>A0A2B7XI45</accession>
<dbReference type="SUPFAM" id="SSF102198">
    <property type="entry name" value="Putative cyclase"/>
    <property type="match status" value="1"/>
</dbReference>
<proteinExistence type="inferred from homology"/>
<comment type="similarity">
    <text evidence="1">Belongs to the Cyclase 1 superfamily.</text>
</comment>
<dbReference type="InterPro" id="IPR037175">
    <property type="entry name" value="KFase_sf"/>
</dbReference>
<dbReference type="STRING" id="1447883.A0A2B7XI45"/>
<gene>
    <name evidence="2" type="ORF">AJ80_07894</name>
</gene>
<organism evidence="2 3">
    <name type="scientific">Polytolypa hystricis (strain UAMH7299)</name>
    <dbReference type="NCBI Taxonomy" id="1447883"/>
    <lineage>
        <taxon>Eukaryota</taxon>
        <taxon>Fungi</taxon>
        <taxon>Dikarya</taxon>
        <taxon>Ascomycota</taxon>
        <taxon>Pezizomycotina</taxon>
        <taxon>Eurotiomycetes</taxon>
        <taxon>Eurotiomycetidae</taxon>
        <taxon>Onygenales</taxon>
        <taxon>Onygenales incertae sedis</taxon>
        <taxon>Polytolypa</taxon>
    </lineage>
</organism>
<protein>
    <recommendedName>
        <fullName evidence="4">Cyclase</fullName>
    </recommendedName>
</protein>
<dbReference type="OrthoDB" id="5396at2759"/>
<evidence type="ECO:0000256" key="1">
    <source>
        <dbReference type="ARBA" id="ARBA00007865"/>
    </source>
</evidence>
<keyword evidence="3" id="KW-1185">Reference proteome</keyword>
<dbReference type="PANTHER" id="PTHR34861">
    <property type="match status" value="1"/>
</dbReference>
<dbReference type="Proteomes" id="UP000224634">
    <property type="component" value="Unassembled WGS sequence"/>
</dbReference>
<evidence type="ECO:0008006" key="4">
    <source>
        <dbReference type="Google" id="ProtNLM"/>
    </source>
</evidence>
<dbReference type="Gene3D" id="3.50.30.50">
    <property type="entry name" value="Putative cyclase"/>
    <property type="match status" value="1"/>
</dbReference>
<dbReference type="AlphaFoldDB" id="A0A2B7XI45"/>
<dbReference type="Pfam" id="PF04199">
    <property type="entry name" value="Cyclase"/>
    <property type="match status" value="1"/>
</dbReference>
<dbReference type="PANTHER" id="PTHR34861:SF11">
    <property type="entry name" value="CYCLASE"/>
    <property type="match status" value="1"/>
</dbReference>
<dbReference type="GO" id="GO:0004061">
    <property type="term" value="F:arylformamidase activity"/>
    <property type="evidence" value="ECO:0007669"/>
    <property type="project" value="InterPro"/>
</dbReference>
<sequence length="328" mass="36228">MAPQRPSFDELPLRKGDPPFSAWGLYGMDDQLGTLNLLTPEVIREASKEIKTGVRIGLDQPLNYIVRPSHKRLPLTHKIIHKAPRPVHDDEITMNTQVSSQWDGFRHYGYLESKLFYNGATADELSGSNSTTNLGIHSWCREGIVGRGILLDYLGWVQSQQGRSYDLLSDHDIPVADLEKCAAAQNVEIKHGDILLIRSGFSAGYAGLTEEEKVAWALNDPPRWAGVKTSIETARWIWEKGFSACAGDAPGFERVPNIGYVNEEGGLGKLCLHEVILSGWGMPIGEIFDLEKLSEECAKQGRWSFFLTSMPLNIPGGVASPPNAVAIF</sequence>
<dbReference type="EMBL" id="PDNA01000161">
    <property type="protein sequence ID" value="PGH08298.1"/>
    <property type="molecule type" value="Genomic_DNA"/>
</dbReference>
<reference evidence="2 3" key="1">
    <citation type="submission" date="2017-10" db="EMBL/GenBank/DDBJ databases">
        <title>Comparative genomics in systemic dimorphic fungi from Ajellomycetaceae.</title>
        <authorList>
            <person name="Munoz J.F."/>
            <person name="Mcewen J.G."/>
            <person name="Clay O.K."/>
            <person name="Cuomo C.A."/>
        </authorList>
    </citation>
    <scope>NUCLEOTIDE SEQUENCE [LARGE SCALE GENOMIC DNA]</scope>
    <source>
        <strain evidence="2 3">UAMH7299</strain>
    </source>
</reference>